<dbReference type="PIRSF" id="PIRSF002162">
    <property type="entry name" value="Ribosomal_L6"/>
    <property type="match status" value="1"/>
</dbReference>
<evidence type="ECO:0000256" key="7">
    <source>
        <dbReference type="RuleBase" id="RU003869"/>
    </source>
</evidence>
<evidence type="ECO:0000256" key="5">
    <source>
        <dbReference type="ARBA" id="ARBA00023274"/>
    </source>
</evidence>
<comment type="subunit">
    <text evidence="6">Part of the 50S ribosomal subunit.</text>
</comment>
<comment type="function">
    <text evidence="6 8">This protein binds to the 23S rRNA, and is important in its secondary structure. It is located near the subunit interface in the base of the L7/L12 stalk, and near the tRNA binding site of the peptidyltransferase center.</text>
</comment>
<dbReference type="FunFam" id="3.90.930.12:FF:000002">
    <property type="entry name" value="50S ribosomal protein L6"/>
    <property type="match status" value="1"/>
</dbReference>
<evidence type="ECO:0000256" key="3">
    <source>
        <dbReference type="ARBA" id="ARBA00022884"/>
    </source>
</evidence>
<comment type="caution">
    <text evidence="10">The sequence shown here is derived from an EMBL/GenBank/DDBJ whole genome shotgun (WGS) entry which is preliminary data.</text>
</comment>
<dbReference type="GO" id="GO:0019843">
    <property type="term" value="F:rRNA binding"/>
    <property type="evidence" value="ECO:0007669"/>
    <property type="project" value="UniProtKB-UniRule"/>
</dbReference>
<dbReference type="Pfam" id="PF00347">
    <property type="entry name" value="Ribosomal_L6"/>
    <property type="match status" value="2"/>
</dbReference>
<gene>
    <name evidence="6" type="primary">rplF</name>
    <name evidence="10" type="ORF">ENG14_06205</name>
</gene>
<dbReference type="InterPro" id="IPR036789">
    <property type="entry name" value="Ribosomal_uL6-like_a/b-dom_sf"/>
</dbReference>
<dbReference type="PANTHER" id="PTHR11655">
    <property type="entry name" value="60S/50S RIBOSOMAL PROTEIN L6/L9"/>
    <property type="match status" value="1"/>
</dbReference>
<sequence length="179" mass="19646">MSRVGKVPVKIPPKVKVKLEGQRLTVEGPNGTLSREFPAEVEIIVENDEIRVTPRVGTRQARAYHGLVRALINNMVTGVHTGFTKELQIVGTGYRAELKKDVISLSLGYSHPVEFKLPQGVKATVDKQTVIKLESADKEILGLTAARIKALRPVEPYKGKGIRYVGEEVRRKVGKAGGK</sequence>
<evidence type="ECO:0000256" key="1">
    <source>
        <dbReference type="ARBA" id="ARBA00009356"/>
    </source>
</evidence>
<dbReference type="InterPro" id="IPR000702">
    <property type="entry name" value="Ribosomal_uL6-like"/>
</dbReference>
<evidence type="ECO:0000256" key="2">
    <source>
        <dbReference type="ARBA" id="ARBA00022730"/>
    </source>
</evidence>
<evidence type="ECO:0000256" key="4">
    <source>
        <dbReference type="ARBA" id="ARBA00022980"/>
    </source>
</evidence>
<keyword evidence="2 6" id="KW-0699">rRNA-binding</keyword>
<keyword evidence="4 6" id="KW-0689">Ribosomal protein</keyword>
<evidence type="ECO:0000259" key="9">
    <source>
        <dbReference type="Pfam" id="PF00347"/>
    </source>
</evidence>
<reference evidence="10" key="1">
    <citation type="journal article" date="2020" name="mSystems">
        <title>Genome- and Community-Level Interaction Insights into Carbon Utilization and Element Cycling Functions of Hydrothermarchaeota in Hydrothermal Sediment.</title>
        <authorList>
            <person name="Zhou Z."/>
            <person name="Liu Y."/>
            <person name="Xu W."/>
            <person name="Pan J."/>
            <person name="Luo Z.H."/>
            <person name="Li M."/>
        </authorList>
    </citation>
    <scope>NUCLEOTIDE SEQUENCE [LARGE SCALE GENOMIC DNA]</scope>
    <source>
        <strain evidence="10">HyVt-19</strain>
    </source>
</reference>
<dbReference type="GO" id="GO:0002181">
    <property type="term" value="P:cytoplasmic translation"/>
    <property type="evidence" value="ECO:0007669"/>
    <property type="project" value="TreeGrafter"/>
</dbReference>
<evidence type="ECO:0000256" key="6">
    <source>
        <dbReference type="HAMAP-Rule" id="MF_01365"/>
    </source>
</evidence>
<keyword evidence="3 6" id="KW-0694">RNA-binding</keyword>
<protein>
    <recommendedName>
        <fullName evidence="6">Large ribosomal subunit protein uL6</fullName>
    </recommendedName>
</protein>
<dbReference type="AlphaFoldDB" id="A0A7C1AV31"/>
<feature type="domain" description="Large ribosomal subunit protein uL6 alpha-beta" evidence="9">
    <location>
        <begin position="90"/>
        <end position="164"/>
    </location>
</feature>
<dbReference type="Proteomes" id="UP000886355">
    <property type="component" value="Unassembled WGS sequence"/>
</dbReference>
<dbReference type="GO" id="GO:0003735">
    <property type="term" value="F:structural constituent of ribosome"/>
    <property type="evidence" value="ECO:0007669"/>
    <property type="project" value="UniProtKB-UniRule"/>
</dbReference>
<dbReference type="PANTHER" id="PTHR11655:SF14">
    <property type="entry name" value="LARGE RIBOSOMAL SUBUNIT PROTEIN UL6M"/>
    <property type="match status" value="1"/>
</dbReference>
<dbReference type="Gene3D" id="3.90.930.12">
    <property type="entry name" value="Ribosomal protein L6, alpha-beta domain"/>
    <property type="match status" value="2"/>
</dbReference>
<evidence type="ECO:0000313" key="10">
    <source>
        <dbReference type="EMBL" id="HDL90479.1"/>
    </source>
</evidence>
<dbReference type="EMBL" id="DQZW01000291">
    <property type="protein sequence ID" value="HDL90479.1"/>
    <property type="molecule type" value="Genomic_DNA"/>
</dbReference>
<dbReference type="SUPFAM" id="SSF56053">
    <property type="entry name" value="Ribosomal protein L6"/>
    <property type="match status" value="2"/>
</dbReference>
<accession>A0A7C1AV31</accession>
<proteinExistence type="inferred from homology"/>
<comment type="similarity">
    <text evidence="1 6 7">Belongs to the universal ribosomal protein uL6 family.</text>
</comment>
<organism evidence="10">
    <name type="scientific">Thermodesulforhabdus norvegica</name>
    <dbReference type="NCBI Taxonomy" id="39841"/>
    <lineage>
        <taxon>Bacteria</taxon>
        <taxon>Pseudomonadati</taxon>
        <taxon>Thermodesulfobacteriota</taxon>
        <taxon>Syntrophobacteria</taxon>
        <taxon>Syntrophobacterales</taxon>
        <taxon>Thermodesulforhabdaceae</taxon>
        <taxon>Thermodesulforhabdus</taxon>
    </lineage>
</organism>
<feature type="domain" description="Large ribosomal subunit protein uL6 alpha-beta" evidence="9">
    <location>
        <begin position="11"/>
        <end position="82"/>
    </location>
</feature>
<dbReference type="InterPro" id="IPR019906">
    <property type="entry name" value="Ribosomal_uL6_bac-type"/>
</dbReference>
<dbReference type="NCBIfam" id="TIGR03654">
    <property type="entry name" value="L6_bact"/>
    <property type="match status" value="1"/>
</dbReference>
<dbReference type="HAMAP" id="MF_01365_B">
    <property type="entry name" value="Ribosomal_uL6_B"/>
    <property type="match status" value="1"/>
</dbReference>
<keyword evidence="5 6" id="KW-0687">Ribonucleoprotein</keyword>
<evidence type="ECO:0000256" key="8">
    <source>
        <dbReference type="RuleBase" id="RU003870"/>
    </source>
</evidence>
<dbReference type="InterPro" id="IPR020040">
    <property type="entry name" value="Ribosomal_uL6_a/b-dom"/>
</dbReference>
<dbReference type="FunFam" id="3.90.930.12:FF:000001">
    <property type="entry name" value="50S ribosomal protein L6"/>
    <property type="match status" value="1"/>
</dbReference>
<name>A0A7C1AV31_9BACT</name>
<dbReference type="GO" id="GO:0022625">
    <property type="term" value="C:cytosolic large ribosomal subunit"/>
    <property type="evidence" value="ECO:0007669"/>
    <property type="project" value="UniProtKB-UniRule"/>
</dbReference>
<dbReference type="PRINTS" id="PR00059">
    <property type="entry name" value="RIBOSOMALL6"/>
</dbReference>